<keyword evidence="3" id="KW-1185">Reference proteome</keyword>
<comment type="caution">
    <text evidence="2">The sequence shown here is derived from an EMBL/GenBank/DDBJ whole genome shotgun (WGS) entry which is preliminary data.</text>
</comment>
<reference evidence="2 3" key="1">
    <citation type="journal article" date="2021" name="Elife">
        <title>Chloroplast acquisition without the gene transfer in kleptoplastic sea slugs, Plakobranchus ocellatus.</title>
        <authorList>
            <person name="Maeda T."/>
            <person name="Takahashi S."/>
            <person name="Yoshida T."/>
            <person name="Shimamura S."/>
            <person name="Takaki Y."/>
            <person name="Nagai Y."/>
            <person name="Toyoda A."/>
            <person name="Suzuki Y."/>
            <person name="Arimoto A."/>
            <person name="Ishii H."/>
            <person name="Satoh N."/>
            <person name="Nishiyama T."/>
            <person name="Hasebe M."/>
            <person name="Maruyama T."/>
            <person name="Minagawa J."/>
            <person name="Obokata J."/>
            <person name="Shigenobu S."/>
        </authorList>
    </citation>
    <scope>NUCLEOTIDE SEQUENCE [LARGE SCALE GENOMIC DNA]</scope>
</reference>
<evidence type="ECO:0000313" key="2">
    <source>
        <dbReference type="EMBL" id="GFO23487.1"/>
    </source>
</evidence>
<protein>
    <submittedName>
        <fullName evidence="2">Uncharacterized protein</fullName>
    </submittedName>
</protein>
<organism evidence="2 3">
    <name type="scientific">Plakobranchus ocellatus</name>
    <dbReference type="NCBI Taxonomy" id="259542"/>
    <lineage>
        <taxon>Eukaryota</taxon>
        <taxon>Metazoa</taxon>
        <taxon>Spiralia</taxon>
        <taxon>Lophotrochozoa</taxon>
        <taxon>Mollusca</taxon>
        <taxon>Gastropoda</taxon>
        <taxon>Heterobranchia</taxon>
        <taxon>Euthyneura</taxon>
        <taxon>Panpulmonata</taxon>
        <taxon>Sacoglossa</taxon>
        <taxon>Placobranchoidea</taxon>
        <taxon>Plakobranchidae</taxon>
        <taxon>Plakobranchus</taxon>
    </lineage>
</organism>
<accession>A0AAV4BVX6</accession>
<name>A0AAV4BVX6_9GAST</name>
<gene>
    <name evidence="2" type="ORF">PoB_004999200</name>
</gene>
<dbReference type="EMBL" id="BLXT01005511">
    <property type="protein sequence ID" value="GFO23487.1"/>
    <property type="molecule type" value="Genomic_DNA"/>
</dbReference>
<feature type="compositionally biased region" description="Acidic residues" evidence="1">
    <location>
        <begin position="32"/>
        <end position="59"/>
    </location>
</feature>
<dbReference type="AlphaFoldDB" id="A0AAV4BVX6"/>
<evidence type="ECO:0000256" key="1">
    <source>
        <dbReference type="SAM" id="MobiDB-lite"/>
    </source>
</evidence>
<dbReference type="Proteomes" id="UP000735302">
    <property type="component" value="Unassembled WGS sequence"/>
</dbReference>
<sequence length="96" mass="10784">MKYKDTANIGFTFVLLPCDIVAAPASRTADNADSDVDGDSGNDGDDDDDDDVDGDINGDDNDMFFQRRFHVIQTPMKVFFQVYSQQFYQVTMPVEK</sequence>
<proteinExistence type="predicted"/>
<feature type="region of interest" description="Disordered" evidence="1">
    <location>
        <begin position="27"/>
        <end position="59"/>
    </location>
</feature>
<evidence type="ECO:0000313" key="3">
    <source>
        <dbReference type="Proteomes" id="UP000735302"/>
    </source>
</evidence>